<evidence type="ECO:0000256" key="1">
    <source>
        <dbReference type="ARBA" id="ARBA00022723"/>
    </source>
</evidence>
<keyword evidence="13" id="KW-1185">Reference proteome</keyword>
<keyword evidence="4 9" id="KW-0805">Transcription regulation</keyword>
<dbReference type="AlphaFoldDB" id="A0AAQ3K0Q6"/>
<dbReference type="PANTHER" id="PTHR31992:SF204">
    <property type="entry name" value="DOF ZINC FINGER PROTEIN"/>
    <property type="match status" value="1"/>
</dbReference>
<dbReference type="InterPro" id="IPR003851">
    <property type="entry name" value="Znf_Dof"/>
</dbReference>
<evidence type="ECO:0000256" key="9">
    <source>
        <dbReference type="RuleBase" id="RU369094"/>
    </source>
</evidence>
<evidence type="ECO:0000256" key="4">
    <source>
        <dbReference type="ARBA" id="ARBA00023015"/>
    </source>
</evidence>
<name>A0AAQ3K0Q6_9LILI</name>
<evidence type="ECO:0000256" key="8">
    <source>
        <dbReference type="PROSITE-ProRule" id="PRU00071"/>
    </source>
</evidence>
<keyword evidence="6 9" id="KW-0804">Transcription</keyword>
<sequence length="327" mass="34774">MSLLRSSIREHGFISPSISCPMRSNSSHNLPCQKIPNASSQSCSTQQPSLPQCVPHWKHSSGPARLRREMLTATSTLALLNPESLQLRFEKRERLRRSGFTYMPMEAGEGRRRPAEGEPAAAAAAEAREKCPRCESRDTKFCYYNNYNMSQPRHFCKSCRRYWTLGGSLRNVPIGGSSRKRLRPSPAPNSAAVALRAGSPLRGLSPLADLVVASNAPAQSVHGSLLPSGALVRLDDPFLSCRGGFGLGLGLGLGCSAGAAEEIGYGLGPALLWPPSLLDETGETWRVGSSGEGDCFTATSQAAAGWPDLAISGPADGGAAAAAREVR</sequence>
<dbReference type="GO" id="GO:0003677">
    <property type="term" value="F:DNA binding"/>
    <property type="evidence" value="ECO:0007669"/>
    <property type="project" value="UniProtKB-UniRule"/>
</dbReference>
<evidence type="ECO:0000256" key="2">
    <source>
        <dbReference type="ARBA" id="ARBA00022771"/>
    </source>
</evidence>
<dbReference type="PANTHER" id="PTHR31992">
    <property type="entry name" value="DOF ZINC FINGER PROTEIN DOF1.4-RELATED"/>
    <property type="match status" value="1"/>
</dbReference>
<dbReference type="Pfam" id="PF02701">
    <property type="entry name" value="Zn_ribbon_Dof"/>
    <property type="match status" value="1"/>
</dbReference>
<accession>A0AAQ3K0Q6</accession>
<proteinExistence type="predicted"/>
<protein>
    <recommendedName>
        <fullName evidence="9">Dof zinc finger protein</fullName>
    </recommendedName>
</protein>
<dbReference type="Proteomes" id="UP001327560">
    <property type="component" value="Chromosome 2"/>
</dbReference>
<organism evidence="12 13">
    <name type="scientific">Canna indica</name>
    <name type="common">Indian-shot</name>
    <dbReference type="NCBI Taxonomy" id="4628"/>
    <lineage>
        <taxon>Eukaryota</taxon>
        <taxon>Viridiplantae</taxon>
        <taxon>Streptophyta</taxon>
        <taxon>Embryophyta</taxon>
        <taxon>Tracheophyta</taxon>
        <taxon>Spermatophyta</taxon>
        <taxon>Magnoliopsida</taxon>
        <taxon>Liliopsida</taxon>
        <taxon>Zingiberales</taxon>
        <taxon>Cannaceae</taxon>
        <taxon>Canna</taxon>
    </lineage>
</organism>
<comment type="subcellular location">
    <subcellularLocation>
        <location evidence="8 9">Nucleus</location>
    </subcellularLocation>
</comment>
<dbReference type="PROSITE" id="PS01361">
    <property type="entry name" value="ZF_DOF_1"/>
    <property type="match status" value="1"/>
</dbReference>
<keyword evidence="2 8" id="KW-0863">Zinc-finger</keyword>
<evidence type="ECO:0000256" key="7">
    <source>
        <dbReference type="ARBA" id="ARBA00023242"/>
    </source>
</evidence>
<dbReference type="GO" id="GO:0005634">
    <property type="term" value="C:nucleus"/>
    <property type="evidence" value="ECO:0007669"/>
    <property type="project" value="UniProtKB-SubCell"/>
</dbReference>
<evidence type="ECO:0000313" key="12">
    <source>
        <dbReference type="EMBL" id="WOK99621.1"/>
    </source>
</evidence>
<evidence type="ECO:0000256" key="10">
    <source>
        <dbReference type="SAM" id="MobiDB-lite"/>
    </source>
</evidence>
<keyword evidence="5 8" id="KW-0238">DNA-binding</keyword>
<evidence type="ECO:0000256" key="5">
    <source>
        <dbReference type="ARBA" id="ARBA00023125"/>
    </source>
</evidence>
<keyword evidence="1 9" id="KW-0479">Metal-binding</keyword>
<dbReference type="EMBL" id="CP136891">
    <property type="protein sequence ID" value="WOK99621.1"/>
    <property type="molecule type" value="Genomic_DNA"/>
</dbReference>
<dbReference type="GO" id="GO:0003700">
    <property type="term" value="F:DNA-binding transcription factor activity"/>
    <property type="evidence" value="ECO:0007669"/>
    <property type="project" value="UniProtKB-UniRule"/>
</dbReference>
<reference evidence="12 13" key="1">
    <citation type="submission" date="2023-10" db="EMBL/GenBank/DDBJ databases">
        <title>Chromosome-scale genome assembly provides insights into flower coloration mechanisms of Canna indica.</title>
        <authorList>
            <person name="Li C."/>
        </authorList>
    </citation>
    <scope>NUCLEOTIDE SEQUENCE [LARGE SCALE GENOMIC DNA]</scope>
    <source>
        <tissue evidence="12">Flower</tissue>
    </source>
</reference>
<evidence type="ECO:0000313" key="13">
    <source>
        <dbReference type="Proteomes" id="UP001327560"/>
    </source>
</evidence>
<dbReference type="PROSITE" id="PS50884">
    <property type="entry name" value="ZF_DOF_2"/>
    <property type="match status" value="1"/>
</dbReference>
<keyword evidence="3 9" id="KW-0862">Zinc</keyword>
<comment type="function">
    <text evidence="9">Transcription factor that binds specifically to a 5'-AA[AG]G-3' consensus core sequence.</text>
</comment>
<gene>
    <name evidence="12" type="ORF">Cni_G08333</name>
</gene>
<keyword evidence="7 8" id="KW-0539">Nucleus</keyword>
<evidence type="ECO:0000256" key="6">
    <source>
        <dbReference type="ARBA" id="ARBA00023163"/>
    </source>
</evidence>
<feature type="domain" description="Dof-type" evidence="11">
    <location>
        <begin position="129"/>
        <end position="183"/>
    </location>
</feature>
<dbReference type="InterPro" id="IPR045174">
    <property type="entry name" value="Dof"/>
</dbReference>
<dbReference type="GO" id="GO:0008270">
    <property type="term" value="F:zinc ion binding"/>
    <property type="evidence" value="ECO:0007669"/>
    <property type="project" value="UniProtKB-KW"/>
</dbReference>
<evidence type="ECO:0000259" key="11">
    <source>
        <dbReference type="PROSITE" id="PS50884"/>
    </source>
</evidence>
<evidence type="ECO:0000256" key="3">
    <source>
        <dbReference type="ARBA" id="ARBA00022833"/>
    </source>
</evidence>
<feature type="region of interest" description="Disordered" evidence="10">
    <location>
        <begin position="25"/>
        <end position="50"/>
    </location>
</feature>